<dbReference type="Proteomes" id="UP000799778">
    <property type="component" value="Unassembled WGS sequence"/>
</dbReference>
<name>A0A6A5Y5C5_9PLEO</name>
<accession>A0A6A5Y5C5</accession>
<evidence type="ECO:0000313" key="3">
    <source>
        <dbReference type="Proteomes" id="UP000799778"/>
    </source>
</evidence>
<organism evidence="2 3">
    <name type="scientific">Aaosphaeria arxii CBS 175.79</name>
    <dbReference type="NCBI Taxonomy" id="1450172"/>
    <lineage>
        <taxon>Eukaryota</taxon>
        <taxon>Fungi</taxon>
        <taxon>Dikarya</taxon>
        <taxon>Ascomycota</taxon>
        <taxon>Pezizomycotina</taxon>
        <taxon>Dothideomycetes</taxon>
        <taxon>Pleosporomycetidae</taxon>
        <taxon>Pleosporales</taxon>
        <taxon>Pleosporales incertae sedis</taxon>
        <taxon>Aaosphaeria</taxon>
    </lineage>
</organism>
<evidence type="ECO:0000256" key="1">
    <source>
        <dbReference type="SAM" id="MobiDB-lite"/>
    </source>
</evidence>
<evidence type="ECO:0000313" key="2">
    <source>
        <dbReference type="EMBL" id="KAF2020755.1"/>
    </source>
</evidence>
<dbReference type="GeneID" id="54292044"/>
<reference evidence="2" key="1">
    <citation type="journal article" date="2020" name="Stud. Mycol.">
        <title>101 Dothideomycetes genomes: a test case for predicting lifestyles and emergence of pathogens.</title>
        <authorList>
            <person name="Haridas S."/>
            <person name="Albert R."/>
            <person name="Binder M."/>
            <person name="Bloem J."/>
            <person name="Labutti K."/>
            <person name="Salamov A."/>
            <person name="Andreopoulos B."/>
            <person name="Baker S."/>
            <person name="Barry K."/>
            <person name="Bills G."/>
            <person name="Bluhm B."/>
            <person name="Cannon C."/>
            <person name="Castanera R."/>
            <person name="Culley D."/>
            <person name="Daum C."/>
            <person name="Ezra D."/>
            <person name="Gonzalez J."/>
            <person name="Henrissat B."/>
            <person name="Kuo A."/>
            <person name="Liang C."/>
            <person name="Lipzen A."/>
            <person name="Lutzoni F."/>
            <person name="Magnuson J."/>
            <person name="Mondo S."/>
            <person name="Nolan M."/>
            <person name="Ohm R."/>
            <person name="Pangilinan J."/>
            <person name="Park H.-J."/>
            <person name="Ramirez L."/>
            <person name="Alfaro M."/>
            <person name="Sun H."/>
            <person name="Tritt A."/>
            <person name="Yoshinaga Y."/>
            <person name="Zwiers L.-H."/>
            <person name="Turgeon B."/>
            <person name="Goodwin S."/>
            <person name="Spatafora J."/>
            <person name="Crous P."/>
            <person name="Grigoriev I."/>
        </authorList>
    </citation>
    <scope>NUCLEOTIDE SEQUENCE</scope>
    <source>
        <strain evidence="2">CBS 175.79</strain>
    </source>
</reference>
<protein>
    <submittedName>
        <fullName evidence="2">Uncharacterized protein</fullName>
    </submittedName>
</protein>
<keyword evidence="3" id="KW-1185">Reference proteome</keyword>
<dbReference type="RefSeq" id="XP_033389094.1">
    <property type="nucleotide sequence ID" value="XM_033534647.1"/>
</dbReference>
<dbReference type="AlphaFoldDB" id="A0A6A5Y5C5"/>
<gene>
    <name evidence="2" type="ORF">BU24DRAFT_8002</name>
</gene>
<sequence length="85" mass="9475">MSAACFPPRPPSPSLGITLPRPPRPPRLPGGPTLLFSVPPYLFIALYKQLNFANLSSYAPIVVEQAFMIQHRKPSKGHRLLLLWT</sequence>
<dbReference type="EMBL" id="ML978066">
    <property type="protein sequence ID" value="KAF2020755.1"/>
    <property type="molecule type" value="Genomic_DNA"/>
</dbReference>
<feature type="region of interest" description="Disordered" evidence="1">
    <location>
        <begin position="1"/>
        <end position="28"/>
    </location>
</feature>
<proteinExistence type="predicted"/>